<dbReference type="GO" id="GO:0005654">
    <property type="term" value="C:nucleoplasm"/>
    <property type="evidence" value="ECO:0007669"/>
    <property type="project" value="TreeGrafter"/>
</dbReference>
<comment type="caution">
    <text evidence="8">The sequence shown here is derived from an EMBL/GenBank/DDBJ whole genome shotgun (WGS) entry which is preliminary data.</text>
</comment>
<reference evidence="8" key="1">
    <citation type="submission" date="2022-12" db="EMBL/GenBank/DDBJ databases">
        <title>Genome assemblies of Blomia tropicalis.</title>
        <authorList>
            <person name="Cui Y."/>
        </authorList>
    </citation>
    <scope>NUCLEOTIDE SEQUENCE</scope>
    <source>
        <tissue evidence="8">Adult mites</tissue>
    </source>
</reference>
<evidence type="ECO:0000256" key="2">
    <source>
        <dbReference type="ARBA" id="ARBA00022723"/>
    </source>
</evidence>
<feature type="region of interest" description="Disordered" evidence="6">
    <location>
        <begin position="439"/>
        <end position="511"/>
    </location>
</feature>
<dbReference type="SMART" id="SM00249">
    <property type="entry name" value="PHD"/>
    <property type="match status" value="1"/>
</dbReference>
<feature type="compositionally biased region" description="Basic residues" evidence="6">
    <location>
        <begin position="81"/>
        <end position="91"/>
    </location>
</feature>
<keyword evidence="4" id="KW-0862">Zinc</keyword>
<feature type="compositionally biased region" description="Basic and acidic residues" evidence="6">
    <location>
        <begin position="1336"/>
        <end position="1346"/>
    </location>
</feature>
<dbReference type="PANTHER" id="PTHR46147">
    <property type="entry name" value="HISTONE-LYSINE N-METHYLTRANSFERASE ASH1"/>
    <property type="match status" value="1"/>
</dbReference>
<accession>A0A9Q0RMH5</accession>
<feature type="compositionally biased region" description="Low complexity" evidence="6">
    <location>
        <begin position="483"/>
        <end position="511"/>
    </location>
</feature>
<feature type="compositionally biased region" description="Basic and acidic residues" evidence="6">
    <location>
        <begin position="1270"/>
        <end position="1299"/>
    </location>
</feature>
<dbReference type="InterPro" id="IPR013083">
    <property type="entry name" value="Znf_RING/FYVE/PHD"/>
</dbReference>
<feature type="compositionally biased region" description="Basic residues" evidence="6">
    <location>
        <begin position="1380"/>
        <end position="1391"/>
    </location>
</feature>
<evidence type="ECO:0000256" key="6">
    <source>
        <dbReference type="SAM" id="MobiDB-lite"/>
    </source>
</evidence>
<evidence type="ECO:0000313" key="9">
    <source>
        <dbReference type="Proteomes" id="UP001142055"/>
    </source>
</evidence>
<dbReference type="Pfam" id="PF01426">
    <property type="entry name" value="BAH"/>
    <property type="match status" value="1"/>
</dbReference>
<evidence type="ECO:0000256" key="3">
    <source>
        <dbReference type="ARBA" id="ARBA00022771"/>
    </source>
</evidence>
<feature type="region of interest" description="Disordered" evidence="6">
    <location>
        <begin position="1747"/>
        <end position="1768"/>
    </location>
</feature>
<protein>
    <recommendedName>
        <fullName evidence="7">BAH domain-containing protein</fullName>
    </recommendedName>
</protein>
<feature type="compositionally biased region" description="Basic residues" evidence="6">
    <location>
        <begin position="1931"/>
        <end position="1941"/>
    </location>
</feature>
<evidence type="ECO:0000256" key="1">
    <source>
        <dbReference type="ARBA" id="ARBA00004123"/>
    </source>
</evidence>
<feature type="compositionally biased region" description="Polar residues" evidence="6">
    <location>
        <begin position="819"/>
        <end position="834"/>
    </location>
</feature>
<feature type="compositionally biased region" description="Acidic residues" evidence="6">
    <location>
        <begin position="1753"/>
        <end position="1767"/>
    </location>
</feature>
<feature type="compositionally biased region" description="Polar residues" evidence="6">
    <location>
        <begin position="2992"/>
        <end position="3006"/>
    </location>
</feature>
<name>A0A9Q0RMH5_BLOTA</name>
<feature type="region of interest" description="Disordered" evidence="6">
    <location>
        <begin position="2251"/>
        <end position="2272"/>
    </location>
</feature>
<organism evidence="8 9">
    <name type="scientific">Blomia tropicalis</name>
    <name type="common">Mite</name>
    <dbReference type="NCBI Taxonomy" id="40697"/>
    <lineage>
        <taxon>Eukaryota</taxon>
        <taxon>Metazoa</taxon>
        <taxon>Ecdysozoa</taxon>
        <taxon>Arthropoda</taxon>
        <taxon>Chelicerata</taxon>
        <taxon>Arachnida</taxon>
        <taxon>Acari</taxon>
        <taxon>Acariformes</taxon>
        <taxon>Sarcoptiformes</taxon>
        <taxon>Astigmata</taxon>
        <taxon>Glycyphagoidea</taxon>
        <taxon>Echimyopodidae</taxon>
        <taxon>Blomia</taxon>
    </lineage>
</organism>
<feature type="region of interest" description="Disordered" evidence="6">
    <location>
        <begin position="1961"/>
        <end position="2015"/>
    </location>
</feature>
<dbReference type="InterPro" id="IPR001025">
    <property type="entry name" value="BAH_dom"/>
</dbReference>
<dbReference type="InterPro" id="IPR043151">
    <property type="entry name" value="BAH_sf"/>
</dbReference>
<feature type="compositionally biased region" description="Polar residues" evidence="6">
    <location>
        <begin position="263"/>
        <end position="291"/>
    </location>
</feature>
<dbReference type="Gene3D" id="2.30.30.490">
    <property type="match status" value="1"/>
</dbReference>
<feature type="compositionally biased region" description="Polar residues" evidence="6">
    <location>
        <begin position="1566"/>
        <end position="1594"/>
    </location>
</feature>
<proteinExistence type="predicted"/>
<dbReference type="GO" id="GO:0003682">
    <property type="term" value="F:chromatin binding"/>
    <property type="evidence" value="ECO:0007669"/>
    <property type="project" value="InterPro"/>
</dbReference>
<dbReference type="EMBL" id="JAPWDV010000002">
    <property type="protein sequence ID" value="KAJ6219789.1"/>
    <property type="molecule type" value="Genomic_DNA"/>
</dbReference>
<feature type="compositionally biased region" description="Polar residues" evidence="6">
    <location>
        <begin position="1644"/>
        <end position="1653"/>
    </location>
</feature>
<feature type="region of interest" description="Disordered" evidence="6">
    <location>
        <begin position="58"/>
        <end position="94"/>
    </location>
</feature>
<dbReference type="GO" id="GO:0006355">
    <property type="term" value="P:regulation of DNA-templated transcription"/>
    <property type="evidence" value="ECO:0007669"/>
    <property type="project" value="TreeGrafter"/>
</dbReference>
<feature type="region of interest" description="Disordered" evidence="6">
    <location>
        <begin position="1336"/>
        <end position="1392"/>
    </location>
</feature>
<dbReference type="OMA" id="SPLCEWA"/>
<feature type="region of interest" description="Disordered" evidence="6">
    <location>
        <begin position="791"/>
        <end position="859"/>
    </location>
</feature>
<feature type="region of interest" description="Disordered" evidence="6">
    <location>
        <begin position="1931"/>
        <end position="1950"/>
    </location>
</feature>
<dbReference type="Pfam" id="PF20826">
    <property type="entry name" value="PHD_5"/>
    <property type="match status" value="1"/>
</dbReference>
<feature type="region of interest" description="Disordered" evidence="6">
    <location>
        <begin position="1269"/>
        <end position="1302"/>
    </location>
</feature>
<feature type="region of interest" description="Disordered" evidence="6">
    <location>
        <begin position="2970"/>
        <end position="3006"/>
    </location>
</feature>
<dbReference type="PANTHER" id="PTHR46147:SF3">
    <property type="entry name" value="HISTONE-LYSINE N-METHYLTRANSFERASE ASH1"/>
    <property type="match status" value="1"/>
</dbReference>
<evidence type="ECO:0000313" key="8">
    <source>
        <dbReference type="EMBL" id="KAJ6219789.1"/>
    </source>
</evidence>
<dbReference type="SUPFAM" id="SSF57903">
    <property type="entry name" value="FYVE/PHD zinc finger"/>
    <property type="match status" value="1"/>
</dbReference>
<feature type="compositionally biased region" description="Basic residues" evidence="6">
    <location>
        <begin position="1879"/>
        <end position="1888"/>
    </location>
</feature>
<feature type="compositionally biased region" description="Polar residues" evidence="6">
    <location>
        <begin position="62"/>
        <end position="72"/>
    </location>
</feature>
<feature type="compositionally biased region" description="Low complexity" evidence="6">
    <location>
        <begin position="1657"/>
        <end position="1668"/>
    </location>
</feature>
<feature type="compositionally biased region" description="Basic residues" evidence="6">
    <location>
        <begin position="1454"/>
        <end position="1465"/>
    </location>
</feature>
<dbReference type="GO" id="GO:0008270">
    <property type="term" value="F:zinc ion binding"/>
    <property type="evidence" value="ECO:0007669"/>
    <property type="project" value="UniProtKB-KW"/>
</dbReference>
<feature type="compositionally biased region" description="Basic and acidic residues" evidence="6">
    <location>
        <begin position="1512"/>
        <end position="1523"/>
    </location>
</feature>
<feature type="compositionally biased region" description="Low complexity" evidence="6">
    <location>
        <begin position="381"/>
        <end position="392"/>
    </location>
</feature>
<dbReference type="PROSITE" id="PS01359">
    <property type="entry name" value="ZF_PHD_1"/>
    <property type="match status" value="1"/>
</dbReference>
<evidence type="ECO:0000256" key="5">
    <source>
        <dbReference type="ARBA" id="ARBA00023242"/>
    </source>
</evidence>
<feature type="region of interest" description="Disordered" evidence="6">
    <location>
        <begin position="237"/>
        <end position="292"/>
    </location>
</feature>
<feature type="compositionally biased region" description="Polar residues" evidence="6">
    <location>
        <begin position="1605"/>
        <end position="1616"/>
    </location>
</feature>
<evidence type="ECO:0000259" key="7">
    <source>
        <dbReference type="PROSITE" id="PS51038"/>
    </source>
</evidence>
<evidence type="ECO:0000256" key="4">
    <source>
        <dbReference type="ARBA" id="ARBA00022833"/>
    </source>
</evidence>
<feature type="domain" description="BAH" evidence="7">
    <location>
        <begin position="2819"/>
        <end position="2941"/>
    </location>
</feature>
<keyword evidence="3" id="KW-0863">Zinc-finger</keyword>
<feature type="region of interest" description="Disordered" evidence="6">
    <location>
        <begin position="1878"/>
        <end position="1915"/>
    </location>
</feature>
<feature type="compositionally biased region" description="Low complexity" evidence="6">
    <location>
        <begin position="1551"/>
        <end position="1565"/>
    </location>
</feature>
<dbReference type="InterPro" id="IPR019786">
    <property type="entry name" value="Zinc_finger_PHD-type_CS"/>
</dbReference>
<feature type="region of interest" description="Disordered" evidence="6">
    <location>
        <begin position="2392"/>
        <end position="2422"/>
    </location>
</feature>
<feature type="compositionally biased region" description="Low complexity" evidence="6">
    <location>
        <begin position="792"/>
        <end position="811"/>
    </location>
</feature>
<feature type="compositionally biased region" description="Basic residues" evidence="6">
    <location>
        <begin position="1967"/>
        <end position="1982"/>
    </location>
</feature>
<sequence length="3051" mass="337303">MLANSVTTNSNQSQSNQYLLTKVDSVPFSSTLVTSNEIINQASNSTCEHRISPYMGIGQGESKPTSDISMQHNIEPIPNYSKKKKKKKHRHDEKYKNGQNRSMYDEVPSGTLPNVSHHHYPIHHYVEQTESVIISTRKLTSVVESVGCPLPESVVPFHHHGLSSSTSTSTCHQSSCNINYHHSGGEFGVGAKRQSIEDNTYALSQSATISNLLTQTSSASSLNIHCQNEMANLSSKANDTLIVSQHKKRKKKKKRKHHKDGVSQVSDCNTSSPIYSHNNDPQSSGKTAAKTSKTHCDLSNRVTVSITSSFVQNQTPGLLVSNSVDVHVKPNLVNYSSTNCSNQTDIQSVVSTGSDVGKVAHQQFASFNNSSFSMDTLLHHQQTQPRQQDEQQSAVVAESSPIVRAASSPTNLSGTISVSKQVNTPLSVAAFSDDCNSIESPLSVESSGKESGKDESVKSSSMKRRNPAEERQRLRNYRIPHHLSQSRSLSRSSETPITSTSGNVSSCTNSTTTETNVVVTTMATTTTTTTTTTTSTNSSIENFVSSSNVANSSTLVTSSVTAKISTTSKTVSQSTKVKNVSNDVNMNKKDRTNSAKTVINQTMESKQQQQSHLRKPVTIVSNNSTKVTNPLLAPSHPQTNHYLNSSFFVPGASSPFPYSPHYPFSPAAFMPTLFPNQFLNNVVPPNSKVTSSGTNTSTRFLHPSQSQSQLTIFTSPTLGSNAATAHALSPFSFSNVGSMPHSALLSPTFSSSPLTNNGATAAPLLVPKFSPNFSFPTGLDSTHPLMMLGIANNNSNNNGNKTSSSSGTHHNPPFILPRISSTGNNTLQSTSISPAISKMSHSRQKLDRGQSSQSIKQQPVLKPASVIISTTSSGCTIGTNSQPSPLSTILHPQTLLLLPPQMTSSFANKDGKSITGVQSDHPSSVVSNTNLSVVTSTTTINITSPNRVTSSSSSKACTSSPVSISVSPSVRTSNLANSFIFSPNSGTPHLPYTLFSPQPPPTLMQPISIQAPPQPPPSSLLGTQLLLSVISPTQRNQLNNSICSQVNVSTVNTSVASTKSNVASKVPRPIVCKPDTKVKQSSNMNASVVIPTASTKAISSSRSINTTTTASTSNLIANKCSNQVRTQVRNQNNHQPLSFESTSRTNVAPITLLNTGSQSNTITTSLTTLNNQVPQCSYLLASPNTKESFSSNNLKVIQSPDPMTISPNTAAGADEFESLVRSVNDKIKSFTSSSEFDEEPVTSSVGTTPLDTNDCFNSKKMLSLMIGKEQTQKEMRNDTKKKTKIKESSNDDKNIKNDTDMQTQLTNVNVSKVEPIEIKEQHLPVSNDLNVIASKDKTLKLNEKHTPNNRKHKEKKREKRDKSRSPAHDPSGLKLEKKPYSRHKRSSRYRTKQSWIKDPVLISQIENLITDLAKCHISSKSFMSLNNMGRLPPPMFRISFAKVATKVATTSNNRQRRLSSSHRQGKPSSANVSVQSNEGDFQSNHCPLPLKKRQHRNPDEQLVHLSGTKSTSSDHKGLHEDGSRPGSSLSQTNLTKSGTKKSSVSKKRGTNTKTISNSTKSRTTNQRSTSLESCSNNGPSLNKSNDNLNGTQVVPSEDRSKTSSDDWSVSVASTPKRQPHGGVATVETDENNHNSSRSTKRQGKTTSMSSNEANAKLLPQPLPSTTSPVAIQKSGVPNIRLVQTTRTSGTEAKPKKSSNIECSSTIQNEKKHNVTLPKAGISSKENNDDNLNVRYTSVLVDKCKSHSCSSVDESSDADDEFDSEDESSNFKCNVSLGKTSSDISILPAKKGSTGMAKTISAKCVSKTQTIQSQQPTVLNKKKNGKSKPSTLNVDVTISKQDKNRPIKVKNKANKTIKRTSIKVNGEVDVKSQLEMVKSTKAKKRRRTFNRTGFDKPRKRNKPTEKKKTKLKVSTKITNSSLSDIDGTAMKTNKKKVVKKKNISTDRSSSTEIDDFDLIQGGRDKLKGTKKSKNKIIKRKKVPFKQTISSDSSDSEQINTSSSNSSQDDNENSHELACSVDDYPVYMVTRPSEKGMKRPKKVHQIKSNPFIRSIPSKKYYKVGLYSKEFGNLYPKESIDVIPEYDLVYNDSNHIEQQKSESSILPLPKFLSMNDIPSTSCSSSCSSAVNSSQEDEKTSAGIKNCKRKLTRRQKVVKKTESTQIRTPKSLVQETGYSLSFDIWYQYKFNPLPTAMSSANYRRVRQNVFVDMKPIAKHSHQACNCTTPKKASILTHNKRVIVVQPNVVALSVARKRTKQNSNVSETHSNENSKDVPNLAEKLSINNPVLSFSDLVGPKALSAAAAKTGKHSNDFLLVICKTKTLNMTHKTLFQNGEAKEVQLMYDPSLLSAFTKHKPLLESKVETMIRKNNVFMLRNYRKIYGLYSKLNQASRNNINSSSKKKSKSNRVLTDGENTSESDSTESRLNRKYNIKGKSVHLENAKLISDLIKNAQLYSNICLKVRGFVKEKLDSIIKTDEHSLTKPINGNLKRLYDQINDNSCLDENFFTFSPIIDIIKAKPFMDMVYFENEMKNYVRKQFQLLDVEHESYIYKKSKFLLESNESELKPNKCLNDGKSLTLLEQSVISYFNDIVKQSQTDVDSIGTRSSRGGLIACYPHMSSIIKRLNEQENNNLHLNETNRKKMMDYCHKLTENTSLSSLFPSEQNIDQVKSSPEIINGLPKAIVIDPSNHPEEEVIRCICGILKDEGNMIQCDQCQVWQHLECVQQFNKITEDDYHCEKCHPREVPLDVPLPLYHYPPSFDLDKHSPLTYYISLESPIVKGLQIKVGDCVYIYRQSSSPLPLKNMAVSKKNGTVSNETNFLESLNNAAKAALSNLNHPFERRECIIIRVQYLAIVEATQQRILYGHHYLWPSETYHEPSRKFYTNEVLRSPLCEWAAIEEVRNICSVLDPITYMKGRPKGFDPEDVFINDLRVDRAAKSFSRITRQSHYTVCMKSYAFEMYETKLNIKRTYSPHQIPDTYTNKKTKSKSDKKNENGSNGEPNDLDNQTAKNNEEKIKKKKMQNLLNVSNRISESAYYWHLLLEQEQNLSKKANV</sequence>
<feature type="region of interest" description="Disordered" evidence="6">
    <location>
        <begin position="1448"/>
        <end position="1729"/>
    </location>
</feature>
<feature type="compositionally biased region" description="Polar residues" evidence="6">
    <location>
        <begin position="1681"/>
        <end position="1690"/>
    </location>
</feature>
<keyword evidence="5" id="KW-0539">Nucleus</keyword>
<feature type="compositionally biased region" description="Polar residues" evidence="6">
    <location>
        <begin position="1525"/>
        <end position="1534"/>
    </location>
</feature>
<feature type="compositionally biased region" description="Low complexity" evidence="6">
    <location>
        <begin position="1983"/>
        <end position="2006"/>
    </location>
</feature>
<comment type="subcellular location">
    <subcellularLocation>
        <location evidence="1">Nucleus</location>
    </subcellularLocation>
</comment>
<feature type="compositionally biased region" description="Basic residues" evidence="6">
    <location>
        <begin position="245"/>
        <end position="259"/>
    </location>
</feature>
<feature type="compositionally biased region" description="Polar residues" evidence="6">
    <location>
        <begin position="1697"/>
        <end position="1707"/>
    </location>
</feature>
<keyword evidence="2" id="KW-0479">Metal-binding</keyword>
<feature type="compositionally biased region" description="Basic residues" evidence="6">
    <location>
        <begin position="1347"/>
        <end position="1359"/>
    </location>
</feature>
<feature type="region of interest" description="Disordered" evidence="6">
    <location>
        <begin position="378"/>
        <end position="398"/>
    </location>
</feature>
<feature type="compositionally biased region" description="Polar residues" evidence="6">
    <location>
        <begin position="1466"/>
        <end position="1485"/>
    </location>
</feature>
<dbReference type="PROSITE" id="PS51038">
    <property type="entry name" value="BAH"/>
    <property type="match status" value="1"/>
</dbReference>
<dbReference type="InterPro" id="IPR011011">
    <property type="entry name" value="Znf_FYVE_PHD"/>
</dbReference>
<feature type="compositionally biased region" description="Basic and acidic residues" evidence="6">
    <location>
        <begin position="447"/>
        <end position="457"/>
    </location>
</feature>
<dbReference type="Gene3D" id="3.30.40.10">
    <property type="entry name" value="Zinc/RING finger domain, C3HC4 (zinc finger)"/>
    <property type="match status" value="1"/>
</dbReference>
<dbReference type="SMART" id="SM00439">
    <property type="entry name" value="BAH"/>
    <property type="match status" value="1"/>
</dbReference>
<dbReference type="InterPro" id="IPR001965">
    <property type="entry name" value="Znf_PHD"/>
</dbReference>
<feature type="compositionally biased region" description="Basic residues" evidence="6">
    <location>
        <begin position="1896"/>
        <end position="1912"/>
    </location>
</feature>
<gene>
    <name evidence="8" type="ORF">RDWZM_005601</name>
</gene>
<dbReference type="GO" id="GO:0042800">
    <property type="term" value="F:histone H3K4 methyltransferase activity"/>
    <property type="evidence" value="ECO:0007669"/>
    <property type="project" value="TreeGrafter"/>
</dbReference>
<keyword evidence="9" id="KW-1185">Reference proteome</keyword>
<dbReference type="Proteomes" id="UP001142055">
    <property type="component" value="Chromosome 2"/>
</dbReference>